<keyword evidence="2" id="KW-1185">Reference proteome</keyword>
<accession>A0ACC1YFA1</accession>
<gene>
    <name evidence="1" type="ORF">OWV82_009407</name>
</gene>
<dbReference type="EMBL" id="CM051397">
    <property type="protein sequence ID" value="KAJ4721753.1"/>
    <property type="molecule type" value="Genomic_DNA"/>
</dbReference>
<proteinExistence type="predicted"/>
<evidence type="ECO:0000313" key="2">
    <source>
        <dbReference type="Proteomes" id="UP001164539"/>
    </source>
</evidence>
<protein>
    <submittedName>
        <fullName evidence="1">Glucan endo-1,3-beta-glucosidase 1</fullName>
    </submittedName>
</protein>
<comment type="caution">
    <text evidence="1">The sequence shown here is derived from an EMBL/GenBank/DDBJ whole genome shotgun (WGS) entry which is preliminary data.</text>
</comment>
<sequence length="485" mass="51770">MAKPSSNFLFFFLLSLLCISSSGNLVGVSYNAKANNNFAAPSTSTTQTVSSLKQDKIESSTQICVDVADQKVWNLNFLSNTAVSVDLYLNLSLVGELLQSESSAISWLETNVLTFHPYVNIKNIILSCSSKEFDGKDVFPFVLSALKSFNSVLDRVHLGMKVKVSVAFPLPLVENLSQLQKVEFRNIFSFVKKPGSVVIIEAGIDEKWSLEYLPVLSLIKKAIKATSIFPDSDFLLALVMQSSLVPSTGDLVELTESVCKLFEGIQIVDKVDGFYAVVEKLFPSSLGRELANKLKKTIHETLNSVNPPENNPTPTIVTVSATNPVTVTPTNPETSSPLPIPFTTPANIPPAAPVSPAAPITVPGAQPVTNALTTFPPPAGNVPGTNPVTAPPATTNAPAIPGQSWCVAKQGVSETALQAALNYNHASYAFNSYYQKNPSPTSCDFGGAAMIVYTNPKSSTGTCSCRVGCPNHFGLEMGKLGCDGL</sequence>
<evidence type="ECO:0000313" key="1">
    <source>
        <dbReference type="EMBL" id="KAJ4721753.1"/>
    </source>
</evidence>
<organism evidence="1 2">
    <name type="scientific">Melia azedarach</name>
    <name type="common">Chinaberry tree</name>
    <dbReference type="NCBI Taxonomy" id="155640"/>
    <lineage>
        <taxon>Eukaryota</taxon>
        <taxon>Viridiplantae</taxon>
        <taxon>Streptophyta</taxon>
        <taxon>Embryophyta</taxon>
        <taxon>Tracheophyta</taxon>
        <taxon>Spermatophyta</taxon>
        <taxon>Magnoliopsida</taxon>
        <taxon>eudicotyledons</taxon>
        <taxon>Gunneridae</taxon>
        <taxon>Pentapetalae</taxon>
        <taxon>rosids</taxon>
        <taxon>malvids</taxon>
        <taxon>Sapindales</taxon>
        <taxon>Meliaceae</taxon>
        <taxon>Melia</taxon>
    </lineage>
</organism>
<dbReference type="Proteomes" id="UP001164539">
    <property type="component" value="Chromosome 4"/>
</dbReference>
<name>A0ACC1YFA1_MELAZ</name>
<reference evidence="1 2" key="1">
    <citation type="journal article" date="2023" name="Science">
        <title>Complex scaffold remodeling in plant triterpene biosynthesis.</title>
        <authorList>
            <person name="De La Pena R."/>
            <person name="Hodgson H."/>
            <person name="Liu J.C."/>
            <person name="Stephenson M.J."/>
            <person name="Martin A.C."/>
            <person name="Owen C."/>
            <person name="Harkess A."/>
            <person name="Leebens-Mack J."/>
            <person name="Jimenez L.E."/>
            <person name="Osbourn A."/>
            <person name="Sattely E.S."/>
        </authorList>
    </citation>
    <scope>NUCLEOTIDE SEQUENCE [LARGE SCALE GENOMIC DNA]</scope>
    <source>
        <strain evidence="2">cv. JPN11</strain>
        <tissue evidence="1">Leaf</tissue>
    </source>
</reference>